<dbReference type="EMBL" id="AYYY01000002">
    <property type="protein sequence ID" value="KRM62699.1"/>
    <property type="molecule type" value="Genomic_DNA"/>
</dbReference>
<comment type="caution">
    <text evidence="11">The sequence shown here is derived from an EMBL/GenBank/DDBJ whole genome shotgun (WGS) entry which is preliminary data.</text>
</comment>
<dbReference type="PATRIC" id="fig|1423813.3.peg.1430"/>
<dbReference type="PIRSF" id="PIRSF000524">
    <property type="entry name" value="SPT"/>
    <property type="match status" value="1"/>
</dbReference>
<evidence type="ECO:0000313" key="12">
    <source>
        <dbReference type="Proteomes" id="UP000051733"/>
    </source>
</evidence>
<evidence type="ECO:0000259" key="10">
    <source>
        <dbReference type="Pfam" id="PF00266"/>
    </source>
</evidence>
<sequence length="380" mass="42409">MMKTDELPKIKRNVLLNPGPATTTDTVKYAQIVPDICPREDEFGDIMKQIGRDLVRVVHGEDAFTAVLFCGSGTINIDATVSSLVPAGKKILIVDNGAYSGRAVEVAQYYHMDYVDLKLDITKPADLGAIRAALEQDSDIAVVYCCHNETGTGVLNPIREIGALAHEYGDTMVVDTTSTYAMIPIDMERDNLDFVMSSAQKGIMAFTGLSYTIGRTSILEASRDYPTRSYYTNLYMQYSFIEKTGQMHFTPPVQTIYAARQGLKEYFAEGETAKWGRHQAVWQALVDGAEALGFELLIDKKYQSKLVVSLKNPNDTRFSFDQMHDLVYKKGYTIYPGKVSDLPTFRLCALGAITPEDIQKFYVVLKEALTQMDVQIPVQY</sequence>
<comment type="similarity">
    <text evidence="7">Belongs to the class-V pyridoxal-phosphate-dependent aminotransferase family. PhnW subfamily.</text>
</comment>
<dbReference type="Proteomes" id="UP000051733">
    <property type="component" value="Unassembled WGS sequence"/>
</dbReference>
<proteinExistence type="inferred from homology"/>
<evidence type="ECO:0000256" key="7">
    <source>
        <dbReference type="HAMAP-Rule" id="MF_01376"/>
    </source>
</evidence>
<feature type="modified residue" description="N6-(pyridoxal phosphate)lysine" evidence="7 9">
    <location>
        <position position="201"/>
    </location>
</feature>
<evidence type="ECO:0000256" key="3">
    <source>
        <dbReference type="ARBA" id="ARBA00022679"/>
    </source>
</evidence>
<dbReference type="InterPro" id="IPR015421">
    <property type="entry name" value="PyrdxlP-dep_Trfase_major"/>
</dbReference>
<evidence type="ECO:0000256" key="2">
    <source>
        <dbReference type="ARBA" id="ARBA00022576"/>
    </source>
</evidence>
<dbReference type="PANTHER" id="PTHR42778:SF1">
    <property type="entry name" value="2-AMINOETHYLPHOSPHONATE--PYRUVATE TRANSAMINASE"/>
    <property type="match status" value="1"/>
</dbReference>
<accession>A0A0R2AEI2</accession>
<evidence type="ECO:0000256" key="5">
    <source>
        <dbReference type="ARBA" id="ARBA00023317"/>
    </source>
</evidence>
<organism evidence="11 12">
    <name type="scientific">Paucilactobacillus vaccinostercus DSM 20634</name>
    <dbReference type="NCBI Taxonomy" id="1423813"/>
    <lineage>
        <taxon>Bacteria</taxon>
        <taxon>Bacillati</taxon>
        <taxon>Bacillota</taxon>
        <taxon>Bacilli</taxon>
        <taxon>Lactobacillales</taxon>
        <taxon>Lactobacillaceae</taxon>
        <taxon>Paucilactobacillus</taxon>
    </lineage>
</organism>
<keyword evidence="2 7" id="KW-0032">Aminotransferase</keyword>
<reference evidence="11 12" key="1">
    <citation type="journal article" date="2015" name="Genome Announc.">
        <title>Expanding the biotechnology potential of lactobacilli through comparative genomics of 213 strains and associated genera.</title>
        <authorList>
            <person name="Sun Z."/>
            <person name="Harris H.M."/>
            <person name="McCann A."/>
            <person name="Guo C."/>
            <person name="Argimon S."/>
            <person name="Zhang W."/>
            <person name="Yang X."/>
            <person name="Jeffery I.B."/>
            <person name="Cooney J.C."/>
            <person name="Kagawa T.F."/>
            <person name="Liu W."/>
            <person name="Song Y."/>
            <person name="Salvetti E."/>
            <person name="Wrobel A."/>
            <person name="Rasinkangas P."/>
            <person name="Parkhill J."/>
            <person name="Rea M.C."/>
            <person name="O'Sullivan O."/>
            <person name="Ritari J."/>
            <person name="Douillard F.P."/>
            <person name="Paul Ross R."/>
            <person name="Yang R."/>
            <person name="Briner A.E."/>
            <person name="Felis G.E."/>
            <person name="de Vos W.M."/>
            <person name="Barrangou R."/>
            <person name="Klaenhammer T.R."/>
            <person name="Caufield P.W."/>
            <person name="Cui Y."/>
            <person name="Zhang H."/>
            <person name="O'Toole P.W."/>
        </authorList>
    </citation>
    <scope>NUCLEOTIDE SEQUENCE [LARGE SCALE GENOMIC DNA]</scope>
    <source>
        <strain evidence="11 12">DSM 20634</strain>
    </source>
</reference>
<dbReference type="NCBIfam" id="NF010006">
    <property type="entry name" value="PRK13479.1"/>
    <property type="match status" value="1"/>
</dbReference>
<keyword evidence="5 7" id="KW-0670">Pyruvate</keyword>
<name>A0A0R2AEI2_9LACO</name>
<comment type="cofactor">
    <cofactor evidence="1 7 9">
        <name>pyridoxal 5'-phosphate</name>
        <dbReference type="ChEBI" id="CHEBI:597326"/>
    </cofactor>
</comment>
<dbReference type="GO" id="GO:0019700">
    <property type="term" value="P:organic phosphonate catabolic process"/>
    <property type="evidence" value="ECO:0007669"/>
    <property type="project" value="InterPro"/>
</dbReference>
<keyword evidence="3 7" id="KW-0808">Transferase</keyword>
<dbReference type="HAMAP" id="MF_01376">
    <property type="entry name" value="PhnW_aminotrans_5"/>
    <property type="match status" value="1"/>
</dbReference>
<dbReference type="InterPro" id="IPR015422">
    <property type="entry name" value="PyrdxlP-dep_Trfase_small"/>
</dbReference>
<comment type="catalytic activity">
    <reaction evidence="6 7">
        <text>(2-aminoethyl)phosphonate + pyruvate = phosphonoacetaldehyde + L-alanine</text>
        <dbReference type="Rhea" id="RHEA:17021"/>
        <dbReference type="ChEBI" id="CHEBI:15361"/>
        <dbReference type="ChEBI" id="CHEBI:57418"/>
        <dbReference type="ChEBI" id="CHEBI:57972"/>
        <dbReference type="ChEBI" id="CHEBI:58383"/>
        <dbReference type="EC" id="2.6.1.37"/>
    </reaction>
</comment>
<dbReference type="STRING" id="1423813.FC26_GL001404"/>
<evidence type="ECO:0000256" key="6">
    <source>
        <dbReference type="ARBA" id="ARBA00049460"/>
    </source>
</evidence>
<evidence type="ECO:0000256" key="4">
    <source>
        <dbReference type="ARBA" id="ARBA00022898"/>
    </source>
</evidence>
<gene>
    <name evidence="7" type="primary">phnW</name>
    <name evidence="11" type="ORF">FC26_GL001404</name>
</gene>
<dbReference type="InterPro" id="IPR024169">
    <property type="entry name" value="SP_NH2Trfase/AEP_transaminase"/>
</dbReference>
<dbReference type="InterPro" id="IPR015424">
    <property type="entry name" value="PyrdxlP-dep_Trfase"/>
</dbReference>
<evidence type="ECO:0000256" key="8">
    <source>
        <dbReference type="PIRSR" id="PIRSR000524-1"/>
    </source>
</evidence>
<dbReference type="EC" id="2.6.1.37" evidence="7"/>
<dbReference type="SUPFAM" id="SSF53383">
    <property type="entry name" value="PLP-dependent transferases"/>
    <property type="match status" value="1"/>
</dbReference>
<evidence type="ECO:0000313" key="11">
    <source>
        <dbReference type="EMBL" id="KRM62699.1"/>
    </source>
</evidence>
<dbReference type="Gene3D" id="3.90.1150.10">
    <property type="entry name" value="Aspartate Aminotransferase, domain 1"/>
    <property type="match status" value="1"/>
</dbReference>
<dbReference type="RefSeq" id="WP_057777077.1">
    <property type="nucleotide sequence ID" value="NZ_AYYY01000002.1"/>
</dbReference>
<dbReference type="PANTHER" id="PTHR42778">
    <property type="entry name" value="2-AMINOETHYLPHOSPHONATE--PYRUVATE TRANSAMINASE"/>
    <property type="match status" value="1"/>
</dbReference>
<feature type="domain" description="Aminotransferase class V" evidence="10">
    <location>
        <begin position="40"/>
        <end position="298"/>
    </location>
</feature>
<keyword evidence="12" id="KW-1185">Reference proteome</keyword>
<comment type="function">
    <text evidence="7">Involved in phosphonate degradation.</text>
</comment>
<feature type="binding site" evidence="8">
    <location>
        <position position="346"/>
    </location>
    <ligand>
        <name>substrate</name>
    </ligand>
</feature>
<dbReference type="InterPro" id="IPR012703">
    <property type="entry name" value="NH2EtPonate_pyrv_transaminase"/>
</dbReference>
<comment type="subunit">
    <text evidence="7">Homodimer.</text>
</comment>
<dbReference type="GO" id="GO:0047304">
    <property type="term" value="F:2-aminoethylphosphonate-pyruvate transaminase activity"/>
    <property type="evidence" value="ECO:0007669"/>
    <property type="project" value="UniProtKB-UniRule"/>
</dbReference>
<evidence type="ECO:0000256" key="1">
    <source>
        <dbReference type="ARBA" id="ARBA00001933"/>
    </source>
</evidence>
<keyword evidence="4 7" id="KW-0663">Pyridoxal phosphate</keyword>
<dbReference type="Pfam" id="PF00266">
    <property type="entry name" value="Aminotran_5"/>
    <property type="match status" value="1"/>
</dbReference>
<dbReference type="NCBIfam" id="TIGR03301">
    <property type="entry name" value="PhnW-AepZ"/>
    <property type="match status" value="1"/>
</dbReference>
<dbReference type="Gene3D" id="3.40.640.10">
    <property type="entry name" value="Type I PLP-dependent aspartate aminotransferase-like (Major domain)"/>
    <property type="match status" value="1"/>
</dbReference>
<protein>
    <recommendedName>
        <fullName evidence="7">2-aminoethylphosphonate--pyruvate transaminase</fullName>
        <ecNumber evidence="7">2.6.1.37</ecNumber>
    </recommendedName>
    <alternativeName>
        <fullName evidence="7">2-aminoethylphosphonate aminotransferase</fullName>
    </alternativeName>
    <alternativeName>
        <fullName evidence="7">AEP transaminase</fullName>
        <shortName evidence="7">AEPT</shortName>
    </alternativeName>
</protein>
<dbReference type="AlphaFoldDB" id="A0A0R2AEI2"/>
<evidence type="ECO:0000256" key="9">
    <source>
        <dbReference type="PIRSR" id="PIRSR000524-50"/>
    </source>
</evidence>
<dbReference type="InterPro" id="IPR000192">
    <property type="entry name" value="Aminotrans_V_dom"/>
</dbReference>